<sequence>MKDLTHTLMDHLYSMQRLLSIHKSHP</sequence>
<comment type="caution">
    <text evidence="1">The sequence shown here is derived from an EMBL/GenBank/DDBJ whole genome shotgun (WGS) entry which is preliminary data.</text>
</comment>
<proteinExistence type="predicted"/>
<dbReference type="Proteomes" id="UP001151699">
    <property type="component" value="Unassembled WGS sequence"/>
</dbReference>
<accession>A0A9Q0RTV5</accession>
<dbReference type="AlphaFoldDB" id="A0A9Q0RTV5"/>
<evidence type="ECO:0000313" key="1">
    <source>
        <dbReference type="EMBL" id="KAJ6633554.1"/>
    </source>
</evidence>
<dbReference type="EMBL" id="WJQU01001904">
    <property type="protein sequence ID" value="KAJ6633554.1"/>
    <property type="molecule type" value="Genomic_DNA"/>
</dbReference>
<name>A0A9Q0RTV5_9DIPT</name>
<gene>
    <name evidence="1" type="ORF">Bhyg_15566</name>
</gene>
<keyword evidence="2" id="KW-1185">Reference proteome</keyword>
<reference evidence="1" key="1">
    <citation type="submission" date="2022-07" db="EMBL/GenBank/DDBJ databases">
        <authorList>
            <person name="Trinca V."/>
            <person name="Uliana J.V.C."/>
            <person name="Torres T.T."/>
            <person name="Ward R.J."/>
            <person name="Monesi N."/>
        </authorList>
    </citation>
    <scope>NUCLEOTIDE SEQUENCE</scope>
    <source>
        <strain evidence="1">HSMRA1968</strain>
        <tissue evidence="1">Whole embryos</tissue>
    </source>
</reference>
<evidence type="ECO:0000313" key="2">
    <source>
        <dbReference type="Proteomes" id="UP001151699"/>
    </source>
</evidence>
<protein>
    <submittedName>
        <fullName evidence="1">Uncharacterized protein</fullName>
    </submittedName>
</protein>
<organism evidence="1 2">
    <name type="scientific">Pseudolycoriella hygida</name>
    <dbReference type="NCBI Taxonomy" id="35572"/>
    <lineage>
        <taxon>Eukaryota</taxon>
        <taxon>Metazoa</taxon>
        <taxon>Ecdysozoa</taxon>
        <taxon>Arthropoda</taxon>
        <taxon>Hexapoda</taxon>
        <taxon>Insecta</taxon>
        <taxon>Pterygota</taxon>
        <taxon>Neoptera</taxon>
        <taxon>Endopterygota</taxon>
        <taxon>Diptera</taxon>
        <taxon>Nematocera</taxon>
        <taxon>Sciaroidea</taxon>
        <taxon>Sciaridae</taxon>
        <taxon>Pseudolycoriella</taxon>
    </lineage>
</organism>